<evidence type="ECO:0000256" key="13">
    <source>
        <dbReference type="RuleBase" id="RU003848"/>
    </source>
</evidence>
<evidence type="ECO:0000256" key="7">
    <source>
        <dbReference type="ARBA" id="ARBA00023065"/>
    </source>
</evidence>
<dbReference type="PANTHER" id="PTHR33445:SF2">
    <property type="entry name" value="ATP SYNTHASE SUBUNIT B', CHLOROPLASTIC"/>
    <property type="match status" value="1"/>
</dbReference>
<comment type="similarity">
    <text evidence="1 12 13">Belongs to the ATPase B chain family.</text>
</comment>
<evidence type="ECO:0000256" key="10">
    <source>
        <dbReference type="ARBA" id="ARBA00025198"/>
    </source>
</evidence>
<dbReference type="GO" id="GO:0046961">
    <property type="term" value="F:proton-transporting ATPase activity, rotational mechanism"/>
    <property type="evidence" value="ECO:0007669"/>
    <property type="project" value="TreeGrafter"/>
</dbReference>
<organism evidence="15 16">
    <name type="scientific">Candidatus Chisholmbacteria bacterium RIFCSPHIGHO2_01_FULL_48_12</name>
    <dbReference type="NCBI Taxonomy" id="1797589"/>
    <lineage>
        <taxon>Bacteria</taxon>
        <taxon>Candidatus Chisholmiibacteriota</taxon>
    </lineage>
</organism>
<dbReference type="Pfam" id="PF00430">
    <property type="entry name" value="ATP-synt_B"/>
    <property type="match status" value="1"/>
</dbReference>
<comment type="subcellular location">
    <subcellularLocation>
        <location evidence="12">Cell membrane</location>
        <topology evidence="12">Single-pass membrane protein</topology>
    </subcellularLocation>
    <subcellularLocation>
        <location evidence="11">Endomembrane system</location>
        <topology evidence="11">Single-pass membrane protein</topology>
    </subcellularLocation>
</comment>
<proteinExistence type="inferred from homology"/>
<evidence type="ECO:0000313" key="16">
    <source>
        <dbReference type="Proteomes" id="UP000177324"/>
    </source>
</evidence>
<feature type="coiled-coil region" evidence="14">
    <location>
        <begin position="67"/>
        <end position="120"/>
    </location>
</feature>
<dbReference type="GO" id="GO:0012505">
    <property type="term" value="C:endomembrane system"/>
    <property type="evidence" value="ECO:0007669"/>
    <property type="project" value="UniProtKB-SubCell"/>
</dbReference>
<comment type="function">
    <text evidence="12">Component of the F(0) channel, it forms part of the peripheral stalk, linking F(1) to F(0).</text>
</comment>
<dbReference type="STRING" id="1797589.A2784_02160"/>
<evidence type="ECO:0000256" key="5">
    <source>
        <dbReference type="ARBA" id="ARBA00022781"/>
    </source>
</evidence>
<accession>A0A1G1VN51</accession>
<reference evidence="15 16" key="1">
    <citation type="journal article" date="2016" name="Nat. Commun.">
        <title>Thousands of microbial genomes shed light on interconnected biogeochemical processes in an aquifer system.</title>
        <authorList>
            <person name="Anantharaman K."/>
            <person name="Brown C.T."/>
            <person name="Hug L.A."/>
            <person name="Sharon I."/>
            <person name="Castelle C.J."/>
            <person name="Probst A.J."/>
            <person name="Thomas B.C."/>
            <person name="Singh A."/>
            <person name="Wilkins M.J."/>
            <person name="Karaoz U."/>
            <person name="Brodie E.L."/>
            <person name="Williams K.H."/>
            <person name="Hubbard S.S."/>
            <person name="Banfield J.F."/>
        </authorList>
    </citation>
    <scope>NUCLEOTIDE SEQUENCE [LARGE SCALE GENOMIC DNA]</scope>
</reference>
<keyword evidence="4 12" id="KW-0812">Transmembrane</keyword>
<keyword evidence="14" id="KW-0175">Coiled coil</keyword>
<keyword evidence="2 12" id="KW-0813">Transport</keyword>
<dbReference type="GO" id="GO:0045259">
    <property type="term" value="C:proton-transporting ATP synthase complex"/>
    <property type="evidence" value="ECO:0007669"/>
    <property type="project" value="UniProtKB-KW"/>
</dbReference>
<dbReference type="GO" id="GO:0005886">
    <property type="term" value="C:plasma membrane"/>
    <property type="evidence" value="ECO:0007669"/>
    <property type="project" value="UniProtKB-SubCell"/>
</dbReference>
<keyword evidence="6 12" id="KW-1133">Transmembrane helix</keyword>
<evidence type="ECO:0000256" key="1">
    <source>
        <dbReference type="ARBA" id="ARBA00005513"/>
    </source>
</evidence>
<evidence type="ECO:0000256" key="11">
    <source>
        <dbReference type="ARBA" id="ARBA00037847"/>
    </source>
</evidence>
<gene>
    <name evidence="12" type="primary">atpF</name>
    <name evidence="15" type="ORF">A2784_02160</name>
</gene>
<dbReference type="PANTHER" id="PTHR33445">
    <property type="entry name" value="ATP SYNTHASE SUBUNIT B', CHLOROPLASTIC"/>
    <property type="match status" value="1"/>
</dbReference>
<dbReference type="EMBL" id="MHCH01000038">
    <property type="protein sequence ID" value="OGY16783.1"/>
    <property type="molecule type" value="Genomic_DNA"/>
</dbReference>
<evidence type="ECO:0000256" key="9">
    <source>
        <dbReference type="ARBA" id="ARBA00023310"/>
    </source>
</evidence>
<evidence type="ECO:0000256" key="4">
    <source>
        <dbReference type="ARBA" id="ARBA00022692"/>
    </source>
</evidence>
<dbReference type="AlphaFoldDB" id="A0A1G1VN51"/>
<dbReference type="CDD" id="cd06503">
    <property type="entry name" value="ATP-synt_Fo_b"/>
    <property type="match status" value="1"/>
</dbReference>
<evidence type="ECO:0000256" key="8">
    <source>
        <dbReference type="ARBA" id="ARBA00023136"/>
    </source>
</evidence>
<comment type="function">
    <text evidence="10 12">F(1)F(0) ATP synthase produces ATP from ADP in the presence of a proton or sodium gradient. F-type ATPases consist of two structural domains, F(1) containing the extramembraneous catalytic core and F(0) containing the membrane proton channel, linked together by a central stalk and a peripheral stalk. During catalysis, ATP synthesis in the catalytic domain of F(1) is coupled via a rotary mechanism of the central stalk subunits to proton translocation.</text>
</comment>
<comment type="subunit">
    <text evidence="12">F-type ATPases have 2 components, F(1) - the catalytic core - and F(0) - the membrane proton channel. F(1) has five subunits: alpha(3), beta(3), gamma(1), delta(1), epsilon(1). F(0) has three main subunits: a(1), b(2) and c(10-14). The alpha and beta chains form an alternating ring which encloses part of the gamma chain. F(1) is attached to F(0) by a central stalk formed by the gamma and epsilon chains, while a peripheral stalk is formed by the delta and b chains.</text>
</comment>
<evidence type="ECO:0000313" key="15">
    <source>
        <dbReference type="EMBL" id="OGY16783.1"/>
    </source>
</evidence>
<dbReference type="HAMAP" id="MF_01398">
    <property type="entry name" value="ATP_synth_b_bprime"/>
    <property type="match status" value="1"/>
</dbReference>
<evidence type="ECO:0000256" key="14">
    <source>
        <dbReference type="SAM" id="Coils"/>
    </source>
</evidence>
<dbReference type="InterPro" id="IPR002146">
    <property type="entry name" value="ATP_synth_b/b'su_bac/chlpt"/>
</dbReference>
<evidence type="ECO:0000256" key="3">
    <source>
        <dbReference type="ARBA" id="ARBA00022547"/>
    </source>
</evidence>
<keyword evidence="12" id="KW-1003">Cell membrane</keyword>
<feature type="transmembrane region" description="Helical" evidence="12">
    <location>
        <begin position="6"/>
        <end position="27"/>
    </location>
</feature>
<dbReference type="Proteomes" id="UP000177324">
    <property type="component" value="Unassembled WGS sequence"/>
</dbReference>
<dbReference type="GO" id="GO:0046933">
    <property type="term" value="F:proton-transporting ATP synthase activity, rotational mechanism"/>
    <property type="evidence" value="ECO:0007669"/>
    <property type="project" value="UniProtKB-UniRule"/>
</dbReference>
<keyword evidence="5 12" id="KW-0375">Hydrogen ion transport</keyword>
<sequence>MQINFTQIIFQALNFGLLLFILTKFLYRPILKSLANRDKKIAAGLKAAEANLTEKSRIAELKTRELIKAEQAAAAVLQAAREKAEAVGRDIVADAKTAAQNEVKKEYQRLEETIHTQKIKLQGEIGRLVVDTTRSILADTLTPRDQQAIVNNQIAQLQKLKSKRS</sequence>
<keyword evidence="3 12" id="KW-0138">CF(0)</keyword>
<dbReference type="InterPro" id="IPR050059">
    <property type="entry name" value="ATP_synthase_B_chain"/>
</dbReference>
<keyword evidence="9 12" id="KW-0066">ATP synthesis</keyword>
<keyword evidence="7 12" id="KW-0406">Ion transport</keyword>
<evidence type="ECO:0000256" key="12">
    <source>
        <dbReference type="HAMAP-Rule" id="MF_01398"/>
    </source>
</evidence>
<protein>
    <recommendedName>
        <fullName evidence="12">ATP synthase subunit b</fullName>
    </recommendedName>
    <alternativeName>
        <fullName evidence="12">ATP synthase F(0) sector subunit b</fullName>
    </alternativeName>
    <alternativeName>
        <fullName evidence="12">ATPase subunit I</fullName>
    </alternativeName>
    <alternativeName>
        <fullName evidence="12">F-type ATPase subunit b</fullName>
        <shortName evidence="12">F-ATPase subunit b</shortName>
    </alternativeName>
</protein>
<evidence type="ECO:0000256" key="6">
    <source>
        <dbReference type="ARBA" id="ARBA00022989"/>
    </source>
</evidence>
<keyword evidence="8 12" id="KW-0472">Membrane</keyword>
<evidence type="ECO:0000256" key="2">
    <source>
        <dbReference type="ARBA" id="ARBA00022448"/>
    </source>
</evidence>
<comment type="caution">
    <text evidence="15">The sequence shown here is derived from an EMBL/GenBank/DDBJ whole genome shotgun (WGS) entry which is preliminary data.</text>
</comment>
<name>A0A1G1VN51_9BACT</name>